<protein>
    <recommendedName>
        <fullName evidence="4">Chemotaxis protein</fullName>
    </recommendedName>
</protein>
<evidence type="ECO:0000313" key="3">
    <source>
        <dbReference type="Proteomes" id="UP000516369"/>
    </source>
</evidence>
<evidence type="ECO:0008006" key="4">
    <source>
        <dbReference type="Google" id="ProtNLM"/>
    </source>
</evidence>
<feature type="region of interest" description="Disordered" evidence="1">
    <location>
        <begin position="132"/>
        <end position="164"/>
    </location>
</feature>
<evidence type="ECO:0000256" key="1">
    <source>
        <dbReference type="SAM" id="MobiDB-lite"/>
    </source>
</evidence>
<dbReference type="AlphaFoldDB" id="A0A7H1N203"/>
<dbReference type="InterPro" id="IPR041638">
    <property type="entry name" value="BaeRF_family11"/>
</dbReference>
<reference evidence="2 3" key="1">
    <citation type="submission" date="2020-05" db="EMBL/GenBank/DDBJ databases">
        <title>Complete closed genome sequence of Defluviicoccus vanus.</title>
        <authorList>
            <person name="Bessarab I."/>
            <person name="Arumugam K."/>
            <person name="Maszenan A.M."/>
            <person name="Seviour R.J."/>
            <person name="Williams R.B."/>
        </authorList>
    </citation>
    <scope>NUCLEOTIDE SEQUENCE [LARGE SCALE GENOMIC DNA]</scope>
    <source>
        <strain evidence="2 3">Ben 114</strain>
    </source>
</reference>
<feature type="compositionally biased region" description="Basic and acidic residues" evidence="1">
    <location>
        <begin position="146"/>
        <end position="163"/>
    </location>
</feature>
<dbReference type="Pfam" id="PF18855">
    <property type="entry name" value="baeRF_family11"/>
    <property type="match status" value="1"/>
</dbReference>
<dbReference type="EMBL" id="CP053923">
    <property type="protein sequence ID" value="QNT69739.1"/>
    <property type="molecule type" value="Genomic_DNA"/>
</dbReference>
<dbReference type="KEGG" id="dvn:HQ394_10945"/>
<evidence type="ECO:0000313" key="2">
    <source>
        <dbReference type="EMBL" id="QNT69739.1"/>
    </source>
</evidence>
<accession>A0A7H1N203</accession>
<proteinExistence type="predicted"/>
<organism evidence="2 3">
    <name type="scientific">Defluviicoccus vanus</name>
    <dbReference type="NCBI Taxonomy" id="111831"/>
    <lineage>
        <taxon>Bacteria</taxon>
        <taxon>Pseudomonadati</taxon>
        <taxon>Pseudomonadota</taxon>
        <taxon>Alphaproteobacteria</taxon>
        <taxon>Rhodospirillales</taxon>
        <taxon>Rhodospirillaceae</taxon>
        <taxon>Defluviicoccus</taxon>
    </lineage>
</organism>
<dbReference type="Proteomes" id="UP000516369">
    <property type="component" value="Chromosome"/>
</dbReference>
<gene>
    <name evidence="2" type="ORF">HQ394_10945</name>
</gene>
<keyword evidence="3" id="KW-1185">Reference proteome</keyword>
<name>A0A7H1N203_9PROT</name>
<sequence length="349" mass="38009">MSIYLRTTPLTQETKSNRIELKNLLKTALDEMTAAGIDKRSILPIEADVTDLIEDDDFWVTQANSLAIFATPERILTFQLGSHVTNLVEVSDRFHLKPLLRAVTFPHTAYVLALSMGAVRLVEVTPDNAPREVTVPSLPKSMADALGRRSHQERSGDMNKAEESSENALLTRYSRVIDKALRVVLTGQHRPLIIAAAEPLASVFRHVCSYHNLAAHVIPGSADRTPDHELATAAQAVLDNVYAGDIAAFHELYAQRTQQGRATTDITQAARAATYGAVDTLIVDMDTTISGFIDDEGAVTLDDAPDAVNYGVVDEIARRTLQAGGKVIAARRDDIPGKADLAAVLRYAF</sequence>